<dbReference type="Proteomes" id="UP000191418">
    <property type="component" value="Unassembled WGS sequence"/>
</dbReference>
<accession>A0A1T4LDG2</accession>
<gene>
    <name evidence="1" type="ORF">BTE48_02100</name>
</gene>
<keyword evidence="2" id="KW-1185">Reference proteome</keyword>
<evidence type="ECO:0000313" key="1">
    <source>
        <dbReference type="EMBL" id="OPX56702.1"/>
    </source>
</evidence>
<dbReference type="RefSeq" id="WP_078744036.1">
    <property type="nucleotide sequence ID" value="NZ_FUXG01000002.1"/>
</dbReference>
<protein>
    <recommendedName>
        <fullName evidence="3">DUF1820 domain-containing protein</fullName>
    </recommendedName>
</protein>
<reference evidence="1 2" key="1">
    <citation type="submission" date="2017-01" db="EMBL/GenBank/DDBJ databases">
        <title>Genome Sequencing of a Marine Spirillum, Oceanospirillum multiglobuliferum ATCC 33336, from Japan.</title>
        <authorList>
            <person name="Carney J.G."/>
            <person name="Trachtenberg A.M."/>
            <person name="Rheaume B.A."/>
            <person name="Linnane J.D."/>
            <person name="Pitts N.L."/>
            <person name="Mykles D.L."/>
            <person name="Maclea K.S."/>
        </authorList>
    </citation>
    <scope>NUCLEOTIDE SEQUENCE [LARGE SCALE GENOMIC DNA]</scope>
    <source>
        <strain evidence="1 2">ATCC 33336</strain>
    </source>
</reference>
<dbReference type="STRING" id="64969.SAMN02745127_00420"/>
<proteinExistence type="predicted"/>
<sequence>MAEAESIYRVIFLNKNEVYELYARQIFQSDLFGFLEIEAFVFGERSQILIDPAEDKLKQEFADVKRSYIPYNAIVRIDEVEREGVAKVSEWKSGSNVAHFPGRPVPTPPKGQD</sequence>
<dbReference type="EMBL" id="MTSM01000002">
    <property type="protein sequence ID" value="OPX56702.1"/>
    <property type="molecule type" value="Genomic_DNA"/>
</dbReference>
<evidence type="ECO:0000313" key="2">
    <source>
        <dbReference type="Proteomes" id="UP000191418"/>
    </source>
</evidence>
<evidence type="ECO:0008006" key="3">
    <source>
        <dbReference type="Google" id="ProtNLM"/>
    </source>
</evidence>
<dbReference type="AlphaFoldDB" id="A0A1T4LDG2"/>
<dbReference type="OrthoDB" id="5641137at2"/>
<dbReference type="Pfam" id="PF08850">
    <property type="entry name" value="DUF1820"/>
    <property type="match status" value="1"/>
</dbReference>
<name>A0A1T4LDG2_9GAMM</name>
<comment type="caution">
    <text evidence="1">The sequence shown here is derived from an EMBL/GenBank/DDBJ whole genome shotgun (WGS) entry which is preliminary data.</text>
</comment>
<dbReference type="PIRSF" id="PIRSF028538">
    <property type="entry name" value="DUF1820"/>
    <property type="match status" value="1"/>
</dbReference>
<organism evidence="1 2">
    <name type="scientific">Oceanospirillum multiglobuliferum</name>
    <dbReference type="NCBI Taxonomy" id="64969"/>
    <lineage>
        <taxon>Bacteria</taxon>
        <taxon>Pseudomonadati</taxon>
        <taxon>Pseudomonadota</taxon>
        <taxon>Gammaproteobacteria</taxon>
        <taxon>Oceanospirillales</taxon>
        <taxon>Oceanospirillaceae</taxon>
        <taxon>Oceanospirillum</taxon>
    </lineage>
</organism>
<dbReference type="InterPro" id="IPR014949">
    <property type="entry name" value="DUF1820"/>
</dbReference>